<dbReference type="Proteomes" id="UP000031672">
    <property type="component" value="Unassembled WGS sequence"/>
</dbReference>
<organism evidence="2 3">
    <name type="scientific">Vibrio renipiscarius</name>
    <dbReference type="NCBI Taxonomy" id="1461322"/>
    <lineage>
        <taxon>Bacteria</taxon>
        <taxon>Pseudomonadati</taxon>
        <taxon>Pseudomonadota</taxon>
        <taxon>Gammaproteobacteria</taxon>
        <taxon>Vibrionales</taxon>
        <taxon>Vibrionaceae</taxon>
        <taxon>Vibrio</taxon>
    </lineage>
</organism>
<dbReference type="RefSeq" id="WP_040988042.1">
    <property type="nucleotide sequence ID" value="NZ_JTKH01000006.1"/>
</dbReference>
<feature type="signal peptide" evidence="1">
    <location>
        <begin position="1"/>
        <end position="22"/>
    </location>
</feature>
<gene>
    <name evidence="2" type="ORF">OJ16_05055</name>
</gene>
<keyword evidence="3" id="KW-1185">Reference proteome</keyword>
<evidence type="ECO:0000256" key="1">
    <source>
        <dbReference type="SAM" id="SignalP"/>
    </source>
</evidence>
<accession>A0A0C2JRP0</accession>
<dbReference type="OrthoDB" id="5813431at2"/>
<dbReference type="AlphaFoldDB" id="A0A0C2JRP0"/>
<evidence type="ECO:0008006" key="4">
    <source>
        <dbReference type="Google" id="ProtNLM"/>
    </source>
</evidence>
<comment type="caution">
    <text evidence="2">The sequence shown here is derived from an EMBL/GenBank/DDBJ whole genome shotgun (WGS) entry which is preliminary data.</text>
</comment>
<keyword evidence="1" id="KW-0732">Signal</keyword>
<evidence type="ECO:0000313" key="3">
    <source>
        <dbReference type="Proteomes" id="UP000031672"/>
    </source>
</evidence>
<sequence>MKKAFLIAAVSAALSLPTALFAAEPVEFQKIPQIMSQFDSADLYVKKAPTLGRLPKQQELGQDFPTYVADGKGGYTLETNNIMTDDVVVASMHRPIVDEVYNQWLIPTDVWVDTYGDLPTSTEFESFKRITTIKAVKIDEQMLELLGSTDGKTAVIKVSWDDKGMKVYKDGYLADYEYGIAPKEMHENYELAK</sequence>
<proteinExistence type="predicted"/>
<dbReference type="EMBL" id="JTKH01000006">
    <property type="protein sequence ID" value="KII80669.1"/>
    <property type="molecule type" value="Genomic_DNA"/>
</dbReference>
<name>A0A0C2JRP0_9VIBR</name>
<reference evidence="2 3" key="1">
    <citation type="submission" date="2014-11" db="EMBL/GenBank/DDBJ databases">
        <title>Draft Genome Sequence of Vibrio piscirenalis strains CECT 8603T and CECT 8604, two marine Gammaproteobacterium isolated from cultured gilthead sea bream (Sparus aurata).</title>
        <authorList>
            <person name="Arahal D.R."/>
            <person name="Rodrigo-Torres L."/>
            <person name="Lucena T."/>
            <person name="Pujalte M.J."/>
        </authorList>
    </citation>
    <scope>NUCLEOTIDE SEQUENCE [LARGE SCALE GENOMIC DNA]</scope>
    <source>
        <strain evidence="2 3">DCR 1-4-2</strain>
    </source>
</reference>
<feature type="chain" id="PRO_5009758647" description="Lipoprotein" evidence="1">
    <location>
        <begin position="23"/>
        <end position="193"/>
    </location>
</feature>
<evidence type="ECO:0000313" key="2">
    <source>
        <dbReference type="EMBL" id="KII80669.1"/>
    </source>
</evidence>
<accession>A0A0C2JNR2</accession>
<protein>
    <recommendedName>
        <fullName evidence="4">Lipoprotein</fullName>
    </recommendedName>
</protein>